<evidence type="ECO:0000313" key="2">
    <source>
        <dbReference type="EMBL" id="CAF3391601.1"/>
    </source>
</evidence>
<dbReference type="SUPFAM" id="SSF52540">
    <property type="entry name" value="P-loop containing nucleoside triphosphate hydrolases"/>
    <property type="match status" value="2"/>
</dbReference>
<dbReference type="EMBL" id="CAJOBS010002358">
    <property type="protein sequence ID" value="CAF4809688.1"/>
    <property type="molecule type" value="Genomic_DNA"/>
</dbReference>
<proteinExistence type="predicted"/>
<evidence type="ECO:0000256" key="1">
    <source>
        <dbReference type="SAM" id="Coils"/>
    </source>
</evidence>
<dbReference type="InterPro" id="IPR027417">
    <property type="entry name" value="P-loop_NTPase"/>
</dbReference>
<keyword evidence="1" id="KW-0175">Coiled coil</keyword>
<evidence type="ECO:0000313" key="4">
    <source>
        <dbReference type="Proteomes" id="UP000663838"/>
    </source>
</evidence>
<reference evidence="3" key="1">
    <citation type="submission" date="2021-02" db="EMBL/GenBank/DDBJ databases">
        <authorList>
            <person name="Nowell W R."/>
        </authorList>
    </citation>
    <scope>NUCLEOTIDE SEQUENCE</scope>
</reference>
<feature type="coiled-coil region" evidence="1">
    <location>
        <begin position="476"/>
        <end position="542"/>
    </location>
</feature>
<sequence>MGNFQAKEHLKGLDIETELDGSTHEHVTVHNWLTKELDKVRLQKFSQGFPKPIHILQPVDAGVDDQLVQRLQQSVTNNIEEPILLVPYNLENFYWSAIFIEFKENRQIRRAEFIDPVRDSKFDLDKIQKEIAKFHPGVILSSKQLQKHEDPQKSAQLIIQNLIKSVEESLLTDMSYQNTNDLQNRIADEQQSQTCVLEDQQFDCQNHMFTNEILSQLPCNDNKLSKSYNASNNVGIACKNQHIRHSLKTQSRIEQQMDENEQPGTYVQSEVKENYFYCLSTHQEIMKELCSTATSDSVLSINNHSQLQLCTLLKKQLRDGLHKLEISDEKELEEEIVKKKQEAQNLEEKGRHNIAKKRRESLSKLEEVQQLVDTIKAQESLLSFDNLEELKATLVNGLLEHDASDETGLKEKIIKKKQEIDTLEKKGRYKTAIRRQESLSTLEQLLELVDKIKLLEPLQSFDTQEELKATLIKGLLEHDMSDEKELEDEIKKRKQEIETLADNGKHETVRRRRNSLSALEELQVLMNRIKDLQNRKLSVSSEISPYGEGASDNSYNNKNLCGRQEGDTIMKEHVKNLYNDFCMMPPCTEKSIIHLLFFIALKLNDEAIIISENNMIIVDEIETEIVKEFELFNERINIENIQSTQVENLIGTVSVHIKDHNWKSASSTLEKILKFIRPFNISELFRLFDQINERARLIKDEDVILLLGKTGVGKSTTIHFFGGSELREVKVTGLNHIHPVEIRNPDLKQIITTPYSRSETRCITPVRVYFKDVGGYSNESIIICDTPGFEDTNGPEVDIANGIGIVKAIKGSKSVKPVVIISYKSIGDKLEGIKDLANTLIKLIPNIGDHLKTFSYIFTKFPSDKIHGICKLLTNAEETLNEDGKSDISLRQLFKDMINKTKQGARTLDPMKNDAFEILHELVESDTITHPNEVFQFFITEKSKSILQEQVRRHQLSIISATNRSDYLLVKYKLGQLKGLDDILEQEYIRQICNDCVRYVIRHLSEEYEQSIQKLNHCLLSEAILCNEDLKQYQTCIDHAKLADDLREDHVGNEVVHSIAFIQNVNQQIEAITTEVREKEINDPLVKIYLDKIKLVSSSFSDIDQDKYKSIRQIIAEKIKSVTKSFKSSVLANKFDESAKDIAKLHEALTVLQDYLDYGEGAKYVQLKEFFLNYLNDSIDRLSHIFDREKLQKDDIDSLNSCIYMLEIAKDTLALQPHIPKEAIDNIYESLLSRILNYFDQILNKMNAEFKNENAFHAFEQFLLELDSLRKISIIELKTNRSYYATLENIIEYLHNSKRDIEQLLRVLFQQEEKLKYNKITKCLLSLKSSQWIENYRVGEYSSVMNDIKEQFIDHMKEMKNSVMQMTLGLDDYKEIDSTYKMILKINKMKEFEIIFTDINHYLVEVNSWFESVVKNTFSTIKDSFTIEKWKEQEYKNCEFNKVEQAFHYLDACKKFPILSNNECLSVLNGLEECIRYYSKFVENEMEISFEHIKEFQANNPGEIYKNIGTLSTRLQEVYEIETKHSRTLSCFVNQKLFQKWQHELSDYLTELSHEMEKLCIIQQTISLKDKLVVVKALSKLDNILEGGKYFDIYLKYRNVYCIKVKDISEKILNAIQNYEYEQITSEMITLKLSGDIGEHFFENNKQSLNKSLVNLIEETQTQTIMLGNHFEIDKIKTIVGNLKRIQKAKDFVSVYIDTPDELCGNVAQISSMLEHRLKCLLDETQALVYINNFYEAEKKLEFISIVRTLLGNYCTKQISDEVELIKERRYEIVSDEIVAKYSNMDIDKYILNPPIDLFEKLVQVKNINPIYTQALNKLRENIINKFRQELELAKSVRPLNQSNIHIRKFESSVKHLPETMKDVLEVELKHCKEDIDSMMKTNKN</sequence>
<accession>A0A821PWE1</accession>
<gene>
    <name evidence="2" type="ORF">KIK155_LOCUS7258</name>
    <name evidence="3" type="ORF">TOA249_LOCUS23895</name>
</gene>
<dbReference type="EMBL" id="CAJNYV010000863">
    <property type="protein sequence ID" value="CAF3391601.1"/>
    <property type="molecule type" value="Genomic_DNA"/>
</dbReference>
<name>A0A821PWE1_9BILA</name>
<dbReference type="Gene3D" id="3.40.50.300">
    <property type="entry name" value="P-loop containing nucleotide triphosphate hydrolases"/>
    <property type="match status" value="1"/>
</dbReference>
<dbReference type="Proteomes" id="UP000663838">
    <property type="component" value="Unassembled WGS sequence"/>
</dbReference>
<protein>
    <submittedName>
        <fullName evidence="3">Uncharacterized protein</fullName>
    </submittedName>
</protein>
<comment type="caution">
    <text evidence="3">The sequence shown here is derived from an EMBL/GenBank/DDBJ whole genome shotgun (WGS) entry which is preliminary data.</text>
</comment>
<organism evidence="3 4">
    <name type="scientific">Rotaria socialis</name>
    <dbReference type="NCBI Taxonomy" id="392032"/>
    <lineage>
        <taxon>Eukaryota</taxon>
        <taxon>Metazoa</taxon>
        <taxon>Spiralia</taxon>
        <taxon>Gnathifera</taxon>
        <taxon>Rotifera</taxon>
        <taxon>Eurotatoria</taxon>
        <taxon>Bdelloidea</taxon>
        <taxon>Philodinida</taxon>
        <taxon>Philodinidae</taxon>
        <taxon>Rotaria</taxon>
    </lineage>
</organism>
<dbReference type="Proteomes" id="UP000663865">
    <property type="component" value="Unassembled WGS sequence"/>
</dbReference>
<evidence type="ECO:0000313" key="3">
    <source>
        <dbReference type="EMBL" id="CAF4809688.1"/>
    </source>
</evidence>